<keyword evidence="4 7" id="KW-0547">Nucleotide-binding</keyword>
<keyword evidence="6 7" id="KW-0067">ATP-binding</keyword>
<dbReference type="Gene3D" id="1.10.510.10">
    <property type="entry name" value="Transferase(Phosphotransferase) domain 1"/>
    <property type="match status" value="1"/>
</dbReference>
<evidence type="ECO:0000313" key="10">
    <source>
        <dbReference type="EMBL" id="TBU63437.1"/>
    </source>
</evidence>
<keyword evidence="5 10" id="KW-0418">Kinase</keyword>
<dbReference type="EMBL" id="ML145089">
    <property type="protein sequence ID" value="TBU63437.1"/>
    <property type="molecule type" value="Genomic_DNA"/>
</dbReference>
<keyword evidence="1" id="KW-0723">Serine/threonine-protein kinase</keyword>
<dbReference type="Proteomes" id="UP000292082">
    <property type="component" value="Unassembled WGS sequence"/>
</dbReference>
<dbReference type="GO" id="GO:0005524">
    <property type="term" value="F:ATP binding"/>
    <property type="evidence" value="ECO:0007669"/>
    <property type="project" value="UniProtKB-UniRule"/>
</dbReference>
<dbReference type="InterPro" id="IPR000719">
    <property type="entry name" value="Prot_kinase_dom"/>
</dbReference>
<dbReference type="PROSITE" id="PS00107">
    <property type="entry name" value="PROTEIN_KINASE_ATP"/>
    <property type="match status" value="1"/>
</dbReference>
<keyword evidence="2" id="KW-0597">Phosphoprotein</keyword>
<feature type="compositionally biased region" description="Low complexity" evidence="8">
    <location>
        <begin position="766"/>
        <end position="779"/>
    </location>
</feature>
<evidence type="ECO:0000256" key="8">
    <source>
        <dbReference type="SAM" id="MobiDB-lite"/>
    </source>
</evidence>
<dbReference type="STRING" id="114155.A0A4Q9Q7D9"/>
<dbReference type="Pfam" id="PF00069">
    <property type="entry name" value="Pkinase"/>
    <property type="match status" value="1"/>
</dbReference>
<proteinExistence type="predicted"/>
<evidence type="ECO:0000256" key="1">
    <source>
        <dbReference type="ARBA" id="ARBA00022527"/>
    </source>
</evidence>
<name>A0A4Q9Q7D9_9APHY</name>
<keyword evidence="11" id="KW-1185">Reference proteome</keyword>
<dbReference type="InterPro" id="IPR017441">
    <property type="entry name" value="Protein_kinase_ATP_BS"/>
</dbReference>
<dbReference type="AlphaFoldDB" id="A0A4Q9Q7D9"/>
<dbReference type="SMART" id="SM00220">
    <property type="entry name" value="S_TKc"/>
    <property type="match status" value="1"/>
</dbReference>
<protein>
    <submittedName>
        <fullName evidence="10">Kinase-like domain-containing protein</fullName>
    </submittedName>
</protein>
<feature type="binding site" evidence="7">
    <location>
        <position position="211"/>
    </location>
    <ligand>
        <name>ATP</name>
        <dbReference type="ChEBI" id="CHEBI:30616"/>
    </ligand>
</feature>
<evidence type="ECO:0000256" key="2">
    <source>
        <dbReference type="ARBA" id="ARBA00022553"/>
    </source>
</evidence>
<reference evidence="10 11" key="1">
    <citation type="submission" date="2019-01" db="EMBL/GenBank/DDBJ databases">
        <title>Draft genome sequences of three monokaryotic isolates of the white-rot basidiomycete fungus Dichomitus squalens.</title>
        <authorList>
            <consortium name="DOE Joint Genome Institute"/>
            <person name="Lopez S.C."/>
            <person name="Andreopoulos B."/>
            <person name="Pangilinan J."/>
            <person name="Lipzen A."/>
            <person name="Riley R."/>
            <person name="Ahrendt S."/>
            <person name="Ng V."/>
            <person name="Barry K."/>
            <person name="Daum C."/>
            <person name="Grigoriev I.V."/>
            <person name="Hilden K.S."/>
            <person name="Makela M.R."/>
            <person name="de Vries R.P."/>
        </authorList>
    </citation>
    <scope>NUCLEOTIDE SEQUENCE [LARGE SCALE GENOMIC DNA]</scope>
    <source>
        <strain evidence="10 11">CBS 464.89</strain>
    </source>
</reference>
<feature type="domain" description="Protein kinase" evidence="9">
    <location>
        <begin position="179"/>
        <end position="518"/>
    </location>
</feature>
<keyword evidence="3" id="KW-0808">Transferase</keyword>
<dbReference type="Gene3D" id="3.30.200.20">
    <property type="entry name" value="Phosphorylase Kinase, domain 1"/>
    <property type="match status" value="1"/>
</dbReference>
<dbReference type="GO" id="GO:0004674">
    <property type="term" value="F:protein serine/threonine kinase activity"/>
    <property type="evidence" value="ECO:0007669"/>
    <property type="project" value="UniProtKB-KW"/>
</dbReference>
<dbReference type="SUPFAM" id="SSF56112">
    <property type="entry name" value="Protein kinase-like (PK-like)"/>
    <property type="match status" value="1"/>
</dbReference>
<evidence type="ECO:0000256" key="6">
    <source>
        <dbReference type="ARBA" id="ARBA00022840"/>
    </source>
</evidence>
<evidence type="ECO:0000256" key="5">
    <source>
        <dbReference type="ARBA" id="ARBA00022777"/>
    </source>
</evidence>
<evidence type="ECO:0000259" key="9">
    <source>
        <dbReference type="PROSITE" id="PS50011"/>
    </source>
</evidence>
<dbReference type="InterPro" id="IPR011009">
    <property type="entry name" value="Kinase-like_dom_sf"/>
</dbReference>
<evidence type="ECO:0000256" key="3">
    <source>
        <dbReference type="ARBA" id="ARBA00022679"/>
    </source>
</evidence>
<feature type="region of interest" description="Disordered" evidence="8">
    <location>
        <begin position="750"/>
        <end position="779"/>
    </location>
</feature>
<dbReference type="PANTHER" id="PTHR24351">
    <property type="entry name" value="RIBOSOMAL PROTEIN S6 KINASE"/>
    <property type="match status" value="1"/>
</dbReference>
<evidence type="ECO:0000256" key="4">
    <source>
        <dbReference type="ARBA" id="ARBA00022741"/>
    </source>
</evidence>
<gene>
    <name evidence="10" type="ORF">BD310DRAFT_1035667</name>
</gene>
<organism evidence="10 11">
    <name type="scientific">Dichomitus squalens</name>
    <dbReference type="NCBI Taxonomy" id="114155"/>
    <lineage>
        <taxon>Eukaryota</taxon>
        <taxon>Fungi</taxon>
        <taxon>Dikarya</taxon>
        <taxon>Basidiomycota</taxon>
        <taxon>Agaricomycotina</taxon>
        <taxon>Agaricomycetes</taxon>
        <taxon>Polyporales</taxon>
        <taxon>Polyporaceae</taxon>
        <taxon>Dichomitus</taxon>
    </lineage>
</organism>
<dbReference type="InterPro" id="IPR008271">
    <property type="entry name" value="Ser/Thr_kinase_AS"/>
</dbReference>
<evidence type="ECO:0000256" key="7">
    <source>
        <dbReference type="PROSITE-ProRule" id="PRU10141"/>
    </source>
</evidence>
<evidence type="ECO:0000313" key="11">
    <source>
        <dbReference type="Proteomes" id="UP000292082"/>
    </source>
</evidence>
<accession>A0A4Q9Q7D9</accession>
<sequence length="810" mass="87695">MITSSFYGGPCMDGRVSPEPVSTLRSRATTNYLASFHSDDFCCIKTGITSPDQPYVTSDVSGGNGPSYLGAFRPSSSLPGFTFSDPSDNSRAPVSGNGANCSLKFPPGLWSEAGSALVNAQSLAQCNFLDLSESFSSLSAGPSSQLAAPEFSLSSLPPSGSGTSVQSEALSHQYFLSNLKFLGTLGRGGYGKVLLAESSRSGNHSSRVAVKVLTKRWMSIDDVREVKTEVQILEALSRRNGPGSAFLQRIHAAFQTKEHVFIVMERLCTTLSDIAIQRQFSLRPQGSSATLGPRTLPNSVSLPATFPSTLPYSDALGSLRLLSAELILGLLFLHGQGIVHQDVKPANVLVSADGHAVITDFGSARLRPLSAPSRTTYAECFDDAPDFSSNSAWEDAPPRATAYFGPIILSANDQVSFTRRYAAPELLYAPVWMSGRNVLVYDERVDYYSLGVMLHELALGDPYDSCNSQDRWERASDGPSRSTTLSVDAAFLSFIDGLLAYDADQRLHGLSVKTHDFLAPFGEAWDDIAALRYPPFVDVFWPDPDPDTRLDLRSYDDEGSPSSSEKGCVANTWSAELADIPYDVGHPPSPSVQQQPQPISSETTVEGIPQPTTLPSQECLSFLPSIPTLDSSILDKFPIIQLKSFQLPHVQLAVPKRKATPLRRRQVIYDLRKAFQFTYTVEHPTRSTCVAGRPTSPCGSAVAICEKQLGTCTPLRRRESGERRMTMSASWSFEDEITIALLSTMDSRNGPAGLHASKTGRSVASGGTTHAARRGGAPATVGLPQLDIDSTFRARGRAILRRLKALMPYY</sequence>
<dbReference type="PROSITE" id="PS00108">
    <property type="entry name" value="PROTEIN_KINASE_ST"/>
    <property type="match status" value="1"/>
</dbReference>
<dbReference type="PROSITE" id="PS50011">
    <property type="entry name" value="PROTEIN_KINASE_DOM"/>
    <property type="match status" value="1"/>
</dbReference>